<proteinExistence type="predicted"/>
<dbReference type="InterPro" id="IPR011004">
    <property type="entry name" value="Trimer_LpxA-like_sf"/>
</dbReference>
<evidence type="ECO:0008006" key="3">
    <source>
        <dbReference type="Google" id="ProtNLM"/>
    </source>
</evidence>
<dbReference type="Gene3D" id="2.160.10.10">
    <property type="entry name" value="Hexapeptide repeat proteins"/>
    <property type="match status" value="1"/>
</dbReference>
<dbReference type="EMBL" id="CP003362">
    <property type="protein sequence ID" value="AGB50284.1"/>
    <property type="molecule type" value="Genomic_DNA"/>
</dbReference>
<dbReference type="GeneID" id="14406632"/>
<name>L0L1Z9_METHD</name>
<dbReference type="SUPFAM" id="SSF51161">
    <property type="entry name" value="Trimeric LpxA-like enzymes"/>
    <property type="match status" value="1"/>
</dbReference>
<dbReference type="RefSeq" id="WP_015325449.1">
    <property type="nucleotide sequence ID" value="NC_019977.1"/>
</dbReference>
<dbReference type="HOGENOM" id="CLU_151088_0_0_2"/>
<protein>
    <recommendedName>
        <fullName evidence="3">Integral membrane protein CcmA involved in cell shape determination</fullName>
    </recommendedName>
</protein>
<dbReference type="Proteomes" id="UP000010866">
    <property type="component" value="Chromosome"/>
</dbReference>
<dbReference type="OrthoDB" id="114270at2157"/>
<dbReference type="KEGG" id="mhz:Metho_2119"/>
<keyword evidence="2" id="KW-1185">Reference proteome</keyword>
<dbReference type="AlphaFoldDB" id="L0L1Z9"/>
<evidence type="ECO:0000313" key="1">
    <source>
        <dbReference type="EMBL" id="AGB50284.1"/>
    </source>
</evidence>
<organism evidence="1 2">
    <name type="scientific">Methanomethylovorans hollandica (strain DSM 15978 / NBRC 107637 / DMS1)</name>
    <dbReference type="NCBI Taxonomy" id="867904"/>
    <lineage>
        <taxon>Archaea</taxon>
        <taxon>Methanobacteriati</taxon>
        <taxon>Methanobacteriota</taxon>
        <taxon>Stenosarchaea group</taxon>
        <taxon>Methanomicrobia</taxon>
        <taxon>Methanosarcinales</taxon>
        <taxon>Methanosarcinaceae</taxon>
        <taxon>Methanomethylovorans</taxon>
    </lineage>
</organism>
<reference evidence="2" key="1">
    <citation type="submission" date="2012-02" db="EMBL/GenBank/DDBJ databases">
        <title>Complete sequence of chromosome of Methanomethylovorans hollandica DSM 15978.</title>
        <authorList>
            <person name="Lucas S."/>
            <person name="Copeland A."/>
            <person name="Lapidus A."/>
            <person name="Glavina del Rio T."/>
            <person name="Dalin E."/>
            <person name="Tice H."/>
            <person name="Bruce D."/>
            <person name="Goodwin L."/>
            <person name="Pitluck S."/>
            <person name="Peters L."/>
            <person name="Mikhailova N."/>
            <person name="Held B."/>
            <person name="Kyrpides N."/>
            <person name="Mavromatis K."/>
            <person name="Ivanova N."/>
            <person name="Brettin T."/>
            <person name="Detter J.C."/>
            <person name="Han C."/>
            <person name="Larimer F."/>
            <person name="Land M."/>
            <person name="Hauser L."/>
            <person name="Markowitz V."/>
            <person name="Cheng J.-F."/>
            <person name="Hugenholtz P."/>
            <person name="Woyke T."/>
            <person name="Wu D."/>
            <person name="Spring S."/>
            <person name="Schroeder M."/>
            <person name="Brambilla E."/>
            <person name="Klenk H.-P."/>
            <person name="Eisen J.A."/>
        </authorList>
    </citation>
    <scope>NUCLEOTIDE SEQUENCE [LARGE SCALE GENOMIC DNA]</scope>
    <source>
        <strain evidence="2">DSM 15978 / NBRC 107637 / DMS1</strain>
    </source>
</reference>
<gene>
    <name evidence="1" type="ordered locus">Metho_2119</name>
</gene>
<evidence type="ECO:0000313" key="2">
    <source>
        <dbReference type="Proteomes" id="UP000010866"/>
    </source>
</evidence>
<accession>L0L1Z9</accession>
<sequence>MNTEFIKYHPGSNTYIIQKKAYFENSVLLKGNLIVGASCNFWQELRVEGNLELGKNSLVKGDVQAHNAIIGPHCEIRGSLQVDKDLTLMDDVDIAGSATCGGQMLVRPGCSVGFVKAETLLELVGKVSIKDIEAGTKVIVRSE</sequence>